<accession>A0A2I0JXJ4</accession>
<gene>
    <name evidence="1" type="ORF">CRG98_018583</name>
</gene>
<dbReference type="PANTHER" id="PTHR11206">
    <property type="entry name" value="MULTIDRUG RESISTANCE PROTEIN"/>
    <property type="match status" value="1"/>
</dbReference>
<reference evidence="1 2" key="1">
    <citation type="submission" date="2017-11" db="EMBL/GenBank/DDBJ databases">
        <title>De-novo sequencing of pomegranate (Punica granatum L.) genome.</title>
        <authorList>
            <person name="Akparov Z."/>
            <person name="Amiraslanov A."/>
            <person name="Hajiyeva S."/>
            <person name="Abbasov M."/>
            <person name="Kaur K."/>
            <person name="Hamwieh A."/>
            <person name="Solovyev V."/>
            <person name="Salamov A."/>
            <person name="Braich B."/>
            <person name="Kosarev P."/>
            <person name="Mahmoud A."/>
            <person name="Hajiyev E."/>
            <person name="Babayeva S."/>
            <person name="Izzatullayeva V."/>
            <person name="Mammadov A."/>
            <person name="Mammadov A."/>
            <person name="Sharifova S."/>
            <person name="Ojaghi J."/>
            <person name="Eynullazada K."/>
            <person name="Bayramov B."/>
            <person name="Abdulazimova A."/>
            <person name="Shahmuradov I."/>
        </authorList>
    </citation>
    <scope>NUCLEOTIDE SEQUENCE [LARGE SCALE GENOMIC DNA]</scope>
    <source>
        <strain evidence="2">cv. AG2017</strain>
        <tissue evidence="1">Leaf</tissue>
    </source>
</reference>
<evidence type="ECO:0000313" key="2">
    <source>
        <dbReference type="Proteomes" id="UP000233551"/>
    </source>
</evidence>
<dbReference type="STRING" id="22663.A0A2I0JXJ4"/>
<name>A0A2I0JXJ4_PUNGR</name>
<keyword evidence="2" id="KW-1185">Reference proteome</keyword>
<organism evidence="1 2">
    <name type="scientific">Punica granatum</name>
    <name type="common">Pomegranate</name>
    <dbReference type="NCBI Taxonomy" id="22663"/>
    <lineage>
        <taxon>Eukaryota</taxon>
        <taxon>Viridiplantae</taxon>
        <taxon>Streptophyta</taxon>
        <taxon>Embryophyta</taxon>
        <taxon>Tracheophyta</taxon>
        <taxon>Spermatophyta</taxon>
        <taxon>Magnoliopsida</taxon>
        <taxon>eudicotyledons</taxon>
        <taxon>Gunneridae</taxon>
        <taxon>Pentapetalae</taxon>
        <taxon>rosids</taxon>
        <taxon>malvids</taxon>
        <taxon>Myrtales</taxon>
        <taxon>Lythraceae</taxon>
        <taxon>Punica</taxon>
    </lineage>
</organism>
<dbReference type="AlphaFoldDB" id="A0A2I0JXJ4"/>
<evidence type="ECO:0000313" key="1">
    <source>
        <dbReference type="EMBL" id="PKI61021.1"/>
    </source>
</evidence>
<comment type="caution">
    <text evidence="1">The sequence shown here is derived from an EMBL/GenBank/DDBJ whole genome shotgun (WGS) entry which is preliminary data.</text>
</comment>
<dbReference type="Proteomes" id="UP000233551">
    <property type="component" value="Unassembled WGS sequence"/>
</dbReference>
<protein>
    <submittedName>
        <fullName evidence="1">Uncharacterized protein</fullName>
    </submittedName>
</protein>
<proteinExistence type="predicted"/>
<dbReference type="EMBL" id="PGOL01001087">
    <property type="protein sequence ID" value="PKI61021.1"/>
    <property type="molecule type" value="Genomic_DNA"/>
</dbReference>
<sequence>MGLRHVISYAFNRSKTVAKPTFARCWPFSLALNGVKIFLSGVAVGCGWQRFVAYVDVGCYYIVRVPLGYLLGFKFHIGGIWSGMISGTVMQAPILLWVTFRTDWNREVEKAKERLDKWEDKKKAPL</sequence>